<gene>
    <name evidence="1" type="ORF">K6M89_20185</name>
</gene>
<dbReference type="RefSeq" id="WP_222140753.1">
    <property type="nucleotide sequence ID" value="NZ_JAILYJ010000012.1"/>
</dbReference>
<name>A0ABS7M3Z7_9HYPH</name>
<keyword evidence="2" id="KW-1185">Reference proteome</keyword>
<dbReference type="Proteomes" id="UP000733858">
    <property type="component" value="Unassembled WGS sequence"/>
</dbReference>
<evidence type="ECO:0000313" key="1">
    <source>
        <dbReference type="EMBL" id="MBY4631606.1"/>
    </source>
</evidence>
<accession>A0ABS7M3Z7</accession>
<comment type="caution">
    <text evidence="1">The sequence shown here is derived from an EMBL/GenBank/DDBJ whole genome shotgun (WGS) entry which is preliminary data.</text>
</comment>
<sequence length="96" mass="10891">MINCPRQSLQSQGSGYDRFDYSAGAGLYPCKTIKRKSSLGYKRFDSVAEALRFAIEDMPASLLRGSVLEVEEARFDGLQMRKLYEAEAYPLTRRKS</sequence>
<organism evidence="1 2">
    <name type="scientific">Rhizobium croatiense</name>
    <dbReference type="NCBI Taxonomy" id="2867516"/>
    <lineage>
        <taxon>Bacteria</taxon>
        <taxon>Pseudomonadati</taxon>
        <taxon>Pseudomonadota</taxon>
        <taxon>Alphaproteobacteria</taxon>
        <taxon>Hyphomicrobiales</taxon>
        <taxon>Rhizobiaceae</taxon>
        <taxon>Rhizobium/Agrobacterium group</taxon>
        <taxon>Rhizobium</taxon>
    </lineage>
</organism>
<dbReference type="EMBL" id="JAILYJ010000012">
    <property type="protein sequence ID" value="MBY4631606.1"/>
    <property type="molecule type" value="Genomic_DNA"/>
</dbReference>
<reference evidence="1 2" key="1">
    <citation type="submission" date="2021-08" db="EMBL/GenBank/DDBJ databases">
        <title>Rhizobium croatiense sp. nov. and Rhizobium redzepovicii sp. nov., two new species isolated from nodules of Phaseolus vulgaris in Croatia.</title>
        <authorList>
            <person name="Rajnovic I."/>
            <person name="Ramirez-Bahena M.H."/>
            <person name="Kajic S."/>
            <person name="Igual M.J."/>
            <person name="Peix A."/>
            <person name="Velazquez E."/>
            <person name="Sikora S."/>
        </authorList>
    </citation>
    <scope>NUCLEOTIDE SEQUENCE [LARGE SCALE GENOMIC DNA]</scope>
    <source>
        <strain evidence="1 2">13T</strain>
    </source>
</reference>
<evidence type="ECO:0000313" key="2">
    <source>
        <dbReference type="Proteomes" id="UP000733858"/>
    </source>
</evidence>
<protein>
    <submittedName>
        <fullName evidence="1">Uncharacterized protein</fullName>
    </submittedName>
</protein>
<proteinExistence type="predicted"/>